<dbReference type="AlphaFoldDB" id="A0A1G8D5U7"/>
<dbReference type="EMBL" id="FNDU01000001">
    <property type="protein sequence ID" value="SDH53115.1"/>
    <property type="molecule type" value="Genomic_DNA"/>
</dbReference>
<proteinExistence type="predicted"/>
<dbReference type="InterPro" id="IPR013024">
    <property type="entry name" value="GGCT-like"/>
</dbReference>
<dbReference type="SUPFAM" id="SSF110857">
    <property type="entry name" value="Gamma-glutamyl cyclotransferase-like"/>
    <property type="match status" value="1"/>
</dbReference>
<dbReference type="RefSeq" id="WP_091580546.1">
    <property type="nucleotide sequence ID" value="NZ_FNDU01000001.1"/>
</dbReference>
<evidence type="ECO:0000256" key="2">
    <source>
        <dbReference type="PIRSR" id="PIRSR617939-1"/>
    </source>
</evidence>
<dbReference type="Proteomes" id="UP000199017">
    <property type="component" value="Unassembled WGS sequence"/>
</dbReference>
<evidence type="ECO:0000313" key="6">
    <source>
        <dbReference type="Proteomes" id="UP000199017"/>
    </source>
</evidence>
<evidence type="ECO:0000259" key="4">
    <source>
        <dbReference type="Pfam" id="PF06094"/>
    </source>
</evidence>
<dbReference type="Pfam" id="PF06094">
    <property type="entry name" value="GGACT"/>
    <property type="match status" value="1"/>
</dbReference>
<accession>A0A1G8D5U7</accession>
<dbReference type="InterPro" id="IPR009288">
    <property type="entry name" value="AIG2-like_dom"/>
</dbReference>
<protein>
    <submittedName>
        <fullName evidence="5">Cation transport regulator ChaC</fullName>
    </submittedName>
</protein>
<evidence type="ECO:0000313" key="5">
    <source>
        <dbReference type="EMBL" id="SDH53115.1"/>
    </source>
</evidence>
<gene>
    <name evidence="5" type="ORF">SAMN05216352_101566</name>
</gene>
<dbReference type="OrthoDB" id="8538589at2"/>
<feature type="binding site" evidence="3">
    <location>
        <position position="118"/>
    </location>
    <ligand>
        <name>substrate</name>
    </ligand>
</feature>
<dbReference type="CDD" id="cd06661">
    <property type="entry name" value="GGCT_like"/>
    <property type="match status" value="1"/>
</dbReference>
<dbReference type="PANTHER" id="PTHR12935:SF0">
    <property type="entry name" value="GAMMA-GLUTAMYLCYCLOTRANSFERASE"/>
    <property type="match status" value="1"/>
</dbReference>
<dbReference type="PANTHER" id="PTHR12935">
    <property type="entry name" value="GAMMA-GLUTAMYLCYCLOTRANSFERASE"/>
    <property type="match status" value="1"/>
</dbReference>
<feature type="binding site" evidence="3">
    <location>
        <begin position="3"/>
        <end position="8"/>
    </location>
    <ligand>
        <name>substrate</name>
    </ligand>
</feature>
<sequence length="152" mass="17489">MYYFAYGSCMNVRDIKRTVDAKPVGAAVLKDYRFGYRAYSKARKGGVADIIPETGNEVEGILFEVPDFKGLDKREGHPHFYERIEVNVQLLETKEWVKAKTYSVVEKSEVDIAPFAYYSSLIIEGAKELTEEYQQKIKVLTKKLQNDPQSYE</sequence>
<keyword evidence="6" id="KW-1185">Reference proteome</keyword>
<dbReference type="Gene3D" id="3.10.490.10">
    <property type="entry name" value="Gamma-glutamyl cyclotransferase-like"/>
    <property type="match status" value="1"/>
</dbReference>
<evidence type="ECO:0000256" key="1">
    <source>
        <dbReference type="ARBA" id="ARBA00023239"/>
    </source>
</evidence>
<dbReference type="InterPro" id="IPR036568">
    <property type="entry name" value="GGCT-like_sf"/>
</dbReference>
<name>A0A1G8D5U7_9BACI</name>
<keyword evidence="1" id="KW-0456">Lyase</keyword>
<dbReference type="STRING" id="930129.SAMN05216352_101566"/>
<reference evidence="5 6" key="1">
    <citation type="submission" date="2016-10" db="EMBL/GenBank/DDBJ databases">
        <authorList>
            <person name="de Groot N.N."/>
        </authorList>
    </citation>
    <scope>NUCLEOTIDE SEQUENCE [LARGE SCALE GENOMIC DNA]</scope>
    <source>
        <strain evidence="6">P4B,CCM 7963,CECT 7998,DSM 25260,IBRC-M 10614,KCTC 13821</strain>
    </source>
</reference>
<evidence type="ECO:0000256" key="3">
    <source>
        <dbReference type="PIRSR" id="PIRSR617939-2"/>
    </source>
</evidence>
<organism evidence="5 6">
    <name type="scientific">Alteribacillus bidgolensis</name>
    <dbReference type="NCBI Taxonomy" id="930129"/>
    <lineage>
        <taxon>Bacteria</taxon>
        <taxon>Bacillati</taxon>
        <taxon>Bacillota</taxon>
        <taxon>Bacilli</taxon>
        <taxon>Bacillales</taxon>
        <taxon>Bacillaceae</taxon>
        <taxon>Alteribacillus</taxon>
    </lineage>
</organism>
<feature type="domain" description="Gamma-glutamylcyclotransferase AIG2-like" evidence="4">
    <location>
        <begin position="3"/>
        <end position="106"/>
    </location>
</feature>
<dbReference type="InterPro" id="IPR017939">
    <property type="entry name" value="G-Glutamylcylcotransferase"/>
</dbReference>
<dbReference type="GO" id="GO:0003839">
    <property type="term" value="F:gamma-glutamylcyclotransferase activity"/>
    <property type="evidence" value="ECO:0007669"/>
    <property type="project" value="InterPro"/>
</dbReference>
<feature type="active site" description="Proton acceptor" evidence="2">
    <location>
        <position position="75"/>
    </location>
</feature>